<dbReference type="RefSeq" id="WP_148521432.1">
    <property type="nucleotide sequence ID" value="NZ_JBBBZX010000080.1"/>
</dbReference>
<sequence>MTNNDVFRNILHLTGVGRNKELLEEIFRLGGVNATQSKIKGWRTSLDNPRASHMPDQILNAFFQGMFEYRDSQASIGHRVFNFPIES</sequence>
<protein>
    <submittedName>
        <fullName evidence="1">DUF1456 family protein</fullName>
    </submittedName>
</protein>
<name>A0ABD7SR17_VIBCL</name>
<evidence type="ECO:0000313" key="1">
    <source>
        <dbReference type="EMBL" id="TXX67289.1"/>
    </source>
</evidence>
<accession>A0ABD7SR17</accession>
<dbReference type="Pfam" id="PF07308">
    <property type="entry name" value="DUF1456"/>
    <property type="match status" value="1"/>
</dbReference>
<organism evidence="1 2">
    <name type="scientific">Vibrio cholerae</name>
    <dbReference type="NCBI Taxonomy" id="666"/>
    <lineage>
        <taxon>Bacteria</taxon>
        <taxon>Pseudomonadati</taxon>
        <taxon>Pseudomonadota</taxon>
        <taxon>Gammaproteobacteria</taxon>
        <taxon>Vibrionales</taxon>
        <taxon>Vibrionaceae</taxon>
        <taxon>Vibrio</taxon>
    </lineage>
</organism>
<proteinExistence type="predicted"/>
<evidence type="ECO:0000313" key="2">
    <source>
        <dbReference type="Proteomes" id="UP000323819"/>
    </source>
</evidence>
<dbReference type="Proteomes" id="UP000323819">
    <property type="component" value="Unassembled WGS sequence"/>
</dbReference>
<dbReference type="InterPro" id="IPR009921">
    <property type="entry name" value="YehS-like"/>
</dbReference>
<dbReference type="AlphaFoldDB" id="A0ABD7SR17"/>
<dbReference type="EMBL" id="VSIJ01000005">
    <property type="protein sequence ID" value="TXX67289.1"/>
    <property type="molecule type" value="Genomic_DNA"/>
</dbReference>
<reference evidence="1 2" key="1">
    <citation type="submission" date="2019-06" db="EMBL/GenBank/DDBJ databases">
        <title>Vibrio cholerae phylogeny based on whole-genome sequencing reveals genetic diversity and population strucutre.</title>
        <authorList>
            <person name="Zhiqiu Y."/>
            <person name="Bin L."/>
            <person name="Lingyan J."/>
        </authorList>
    </citation>
    <scope>NUCLEOTIDE SEQUENCE [LARGE SCALE GENOMIC DNA]</scope>
    <source>
        <strain evidence="1 2">N2814</strain>
    </source>
</reference>
<comment type="caution">
    <text evidence="1">The sequence shown here is derived from an EMBL/GenBank/DDBJ whole genome shotgun (WGS) entry which is preliminary data.</text>
</comment>
<gene>
    <name evidence="1" type="ORF">FXF03_01570</name>
</gene>